<dbReference type="InterPro" id="IPR007621">
    <property type="entry name" value="TPM_dom"/>
</dbReference>
<comment type="caution">
    <text evidence="2">The sequence shown here is derived from an EMBL/GenBank/DDBJ whole genome shotgun (WGS) entry which is preliminary data.</text>
</comment>
<dbReference type="Gene3D" id="3.10.310.50">
    <property type="match status" value="1"/>
</dbReference>
<reference evidence="2 3" key="1">
    <citation type="submission" date="2024-02" db="EMBL/GenBank/DDBJ databases">
        <title>New thermophilic sulfur-oxidizing bacteria from a hot springs of the Uzon caldera (Kamchatka, Russia).</title>
        <authorList>
            <person name="Dukat A.M."/>
            <person name="Elcheninov A.G."/>
            <person name="Frolov E.N."/>
        </authorList>
    </citation>
    <scope>NUCLEOTIDE SEQUENCE [LARGE SCALE GENOMIC DNA]</scope>
    <source>
        <strain evidence="2 3">AK1</strain>
    </source>
</reference>
<feature type="domain" description="TPM" evidence="1">
    <location>
        <begin position="27"/>
        <end position="141"/>
    </location>
</feature>
<dbReference type="EMBL" id="JBAJEX010000001">
    <property type="protein sequence ID" value="MEO1765956.1"/>
    <property type="molecule type" value="Genomic_DNA"/>
</dbReference>
<dbReference type="PANTHER" id="PTHR30373:SF8">
    <property type="entry name" value="BLL7265 PROTEIN"/>
    <property type="match status" value="1"/>
</dbReference>
<sequence>MKLARLLRHLVFPPWWLRVRFPRRTLMAIKEAIRASEQTHRGQIRFAVEASLPLPALLRDITPRRRGLEVFAQLGVWDTEENNGVLIYVLLADRDVEIVADRGIARHVPVQAWQAIARRMESAFRQGRFEEGALAGIAAVGGLLARHFPASGTSANELPDWPLLL</sequence>
<accession>A0ABV0EBS4</accession>
<gene>
    <name evidence="2" type="ORF">V6E02_01810</name>
</gene>
<proteinExistence type="predicted"/>
<evidence type="ECO:0000313" key="2">
    <source>
        <dbReference type="EMBL" id="MEO1765956.1"/>
    </source>
</evidence>
<dbReference type="Pfam" id="PF04536">
    <property type="entry name" value="TPM_phosphatase"/>
    <property type="match status" value="1"/>
</dbReference>
<dbReference type="PANTHER" id="PTHR30373">
    <property type="entry name" value="UPF0603 PROTEIN YGCG"/>
    <property type="match status" value="1"/>
</dbReference>
<evidence type="ECO:0000259" key="1">
    <source>
        <dbReference type="Pfam" id="PF04536"/>
    </source>
</evidence>
<organism evidence="2 3">
    <name type="scientific">Thiobacter aerophilum</name>
    <dbReference type="NCBI Taxonomy" id="3121275"/>
    <lineage>
        <taxon>Bacteria</taxon>
        <taxon>Pseudomonadati</taxon>
        <taxon>Pseudomonadota</taxon>
        <taxon>Betaproteobacteria</taxon>
        <taxon>Burkholderiales</taxon>
        <taxon>Thiobacteraceae</taxon>
        <taxon>Thiobacter</taxon>
    </lineage>
</organism>
<keyword evidence="3" id="KW-1185">Reference proteome</keyword>
<dbReference type="Proteomes" id="UP001482231">
    <property type="component" value="Unassembled WGS sequence"/>
</dbReference>
<name>A0ABV0EBS4_9BURK</name>
<dbReference type="RefSeq" id="WP_347306560.1">
    <property type="nucleotide sequence ID" value="NZ_JBAJEX010000001.1"/>
</dbReference>
<protein>
    <submittedName>
        <fullName evidence="2">TPM domain-containing protein</fullName>
    </submittedName>
</protein>
<evidence type="ECO:0000313" key="3">
    <source>
        <dbReference type="Proteomes" id="UP001482231"/>
    </source>
</evidence>